<keyword evidence="1" id="KW-0472">Membrane</keyword>
<reference evidence="4" key="1">
    <citation type="journal article" date="2019" name="Int. J. Syst. Evol. Microbiol.">
        <title>The Global Catalogue of Microorganisms (GCM) 10K type strain sequencing project: providing services to taxonomists for standard genome sequencing and annotation.</title>
        <authorList>
            <consortium name="The Broad Institute Genomics Platform"/>
            <consortium name="The Broad Institute Genome Sequencing Center for Infectious Disease"/>
            <person name="Wu L."/>
            <person name="Ma J."/>
        </authorList>
    </citation>
    <scope>NUCLEOTIDE SEQUENCE [LARGE SCALE GENOMIC DNA]</scope>
    <source>
        <strain evidence="4">JCM 16949</strain>
    </source>
</reference>
<dbReference type="InterPro" id="IPR002656">
    <property type="entry name" value="Acyl_transf_3_dom"/>
</dbReference>
<feature type="transmembrane region" description="Helical" evidence="1">
    <location>
        <begin position="288"/>
        <end position="309"/>
    </location>
</feature>
<proteinExistence type="predicted"/>
<dbReference type="EMBL" id="BAABAE010000002">
    <property type="protein sequence ID" value="GAA3732416.1"/>
    <property type="molecule type" value="Genomic_DNA"/>
</dbReference>
<feature type="transmembrane region" description="Helical" evidence="1">
    <location>
        <begin position="369"/>
        <end position="391"/>
    </location>
</feature>
<feature type="transmembrane region" description="Helical" evidence="1">
    <location>
        <begin position="120"/>
        <end position="143"/>
    </location>
</feature>
<dbReference type="Proteomes" id="UP001501004">
    <property type="component" value="Unassembled WGS sequence"/>
</dbReference>
<gene>
    <name evidence="3" type="ORF">GCM10022239_06040</name>
</gene>
<evidence type="ECO:0000313" key="3">
    <source>
        <dbReference type="EMBL" id="GAA3732416.1"/>
    </source>
</evidence>
<evidence type="ECO:0000256" key="1">
    <source>
        <dbReference type="SAM" id="Phobius"/>
    </source>
</evidence>
<feature type="transmembrane region" description="Helical" evidence="1">
    <location>
        <begin position="58"/>
        <end position="77"/>
    </location>
</feature>
<evidence type="ECO:0000313" key="4">
    <source>
        <dbReference type="Proteomes" id="UP001501004"/>
    </source>
</evidence>
<feature type="transmembrane region" description="Helical" evidence="1">
    <location>
        <begin position="244"/>
        <end position="267"/>
    </location>
</feature>
<keyword evidence="4" id="KW-1185">Reference proteome</keyword>
<dbReference type="SUPFAM" id="SSF52266">
    <property type="entry name" value="SGNH hydrolase"/>
    <property type="match status" value="1"/>
</dbReference>
<keyword evidence="3" id="KW-0808">Transferase</keyword>
<organism evidence="3 4">
    <name type="scientific">Leifsonella bigeumensis</name>
    <dbReference type="NCBI Taxonomy" id="433643"/>
    <lineage>
        <taxon>Bacteria</taxon>
        <taxon>Bacillati</taxon>
        <taxon>Actinomycetota</taxon>
        <taxon>Actinomycetes</taxon>
        <taxon>Micrococcales</taxon>
        <taxon>Microbacteriaceae</taxon>
        <taxon>Leifsonella</taxon>
    </lineage>
</organism>
<feature type="transmembrane region" description="Helical" evidence="1">
    <location>
        <begin position="218"/>
        <end position="238"/>
    </location>
</feature>
<keyword evidence="1" id="KW-0812">Transmembrane</keyword>
<feature type="transmembrane region" description="Helical" evidence="1">
    <location>
        <begin position="150"/>
        <end position="171"/>
    </location>
</feature>
<accession>A0ABP7F7F7</accession>
<comment type="caution">
    <text evidence="3">The sequence shown here is derived from an EMBL/GenBank/DDBJ whole genome shotgun (WGS) entry which is preliminary data.</text>
</comment>
<keyword evidence="1" id="KW-1133">Transmembrane helix</keyword>
<feature type="transmembrane region" description="Helical" evidence="1">
    <location>
        <begin position="177"/>
        <end position="197"/>
    </location>
</feature>
<keyword evidence="3" id="KW-0012">Acyltransferase</keyword>
<feature type="transmembrane region" description="Helical" evidence="1">
    <location>
        <begin position="321"/>
        <end position="342"/>
    </location>
</feature>
<feature type="transmembrane region" description="Helical" evidence="1">
    <location>
        <begin position="12"/>
        <end position="37"/>
    </location>
</feature>
<feature type="domain" description="Acyltransferase 3" evidence="2">
    <location>
        <begin position="1"/>
        <end position="334"/>
    </location>
</feature>
<dbReference type="GO" id="GO:0016746">
    <property type="term" value="F:acyltransferase activity"/>
    <property type="evidence" value="ECO:0007669"/>
    <property type="project" value="UniProtKB-KW"/>
</dbReference>
<sequence>MLTVVAFHLTPGALAGGYLGVDLFFVISGFLITALLLREREKTGRIRLFDFWRRRARRLLPALGILLLACCSAALLVGGNVLVGLGRQVLGAATFSSNWLSIAGEHSYFTESNPELFRNLWSLAVEEQFYLIWPLALLALLFVPKRSIRVGIVAVVAIGSAVAMALLHLPGGDATRVYYGTDTHSFGLAIGAVLALASQRWSTGPLSTPLGWSRWLRAAIPAVGLAAIGALLVLTVIMPADEPFAYRGGLALVSLLTAIAIAGAVLPGSLLGRGLDAQPLRWIGERSYGLYLWHWPVFVIVAASLPNLAPEGTGVWDPGAWAIGGIAFAITVVAAALSYRFVEQPIRRSGFRATFRSWFGGWWESFPRLAAGLVAVCLVAVAGTASVSAIVSDPGETDAQAIIEAGAAAIAPPPAPTTTSGNAPSAPAPTDLPGGDQIYAIGDSVMLASAPQLQLAFPGIAIDATVSRQLSAAPHIVQALKDSGALRPTLLLGLGTNGPIDAAALEQVRDIIGPRHQLILVSVQAPRGWTPGVNATLAVFAQQYRNVELANWRDAIAGNLRLLARDRIHPGDAGGKIYAGTVRDALQRLAELPPVLSANEYGLAPHPL</sequence>
<dbReference type="CDD" id="cd01840">
    <property type="entry name" value="SGNH_hydrolase_yrhL_like"/>
    <property type="match status" value="1"/>
</dbReference>
<protein>
    <submittedName>
        <fullName evidence="3">Acyltransferase family protein</fullName>
    </submittedName>
</protein>
<evidence type="ECO:0000259" key="2">
    <source>
        <dbReference type="Pfam" id="PF01757"/>
    </source>
</evidence>
<name>A0ABP7F7F7_9MICO</name>
<dbReference type="PANTHER" id="PTHR23028:SF53">
    <property type="entry name" value="ACYL_TRANSF_3 DOMAIN-CONTAINING PROTEIN"/>
    <property type="match status" value="1"/>
</dbReference>
<dbReference type="PANTHER" id="PTHR23028">
    <property type="entry name" value="ACETYLTRANSFERASE"/>
    <property type="match status" value="1"/>
</dbReference>
<dbReference type="InterPro" id="IPR050879">
    <property type="entry name" value="Acyltransferase_3"/>
</dbReference>
<dbReference type="Pfam" id="PF01757">
    <property type="entry name" value="Acyl_transf_3"/>
    <property type="match status" value="1"/>
</dbReference>